<keyword evidence="10" id="KW-1185">Reference proteome</keyword>
<evidence type="ECO:0000256" key="5">
    <source>
        <dbReference type="ARBA" id="ARBA00022824"/>
    </source>
</evidence>
<evidence type="ECO:0000256" key="7">
    <source>
        <dbReference type="ARBA" id="ARBA00023034"/>
    </source>
</evidence>
<dbReference type="PANTHER" id="PTHR13048">
    <property type="entry name" value="TRAFFICKING PROTEIN PARTICLE COMPLEX SUBUNIT 3"/>
    <property type="match status" value="1"/>
</dbReference>
<dbReference type="SUPFAM" id="SSF111126">
    <property type="entry name" value="Ligand-binding domain in the NO signalling and Golgi transport"/>
    <property type="match status" value="1"/>
</dbReference>
<dbReference type="PIRSF" id="PIRSF018293">
    <property type="entry name" value="TRAPP_I_complex_Bet3"/>
    <property type="match status" value="1"/>
</dbReference>
<evidence type="ECO:0000256" key="1">
    <source>
        <dbReference type="ARBA" id="ARBA00004222"/>
    </source>
</evidence>
<dbReference type="Gene3D" id="3.30.1380.20">
    <property type="entry name" value="Trafficking protein particle complex subunit 3"/>
    <property type="match status" value="1"/>
</dbReference>
<evidence type="ECO:0000256" key="6">
    <source>
        <dbReference type="ARBA" id="ARBA00022892"/>
    </source>
</evidence>
<keyword evidence="5" id="KW-0256">Endoplasmic reticulum</keyword>
<dbReference type="InterPro" id="IPR007194">
    <property type="entry name" value="TRAPP_component"/>
</dbReference>
<organism evidence="9 10">
    <name type="scientific">Triparma retinervis</name>
    <dbReference type="NCBI Taxonomy" id="2557542"/>
    <lineage>
        <taxon>Eukaryota</taxon>
        <taxon>Sar</taxon>
        <taxon>Stramenopiles</taxon>
        <taxon>Ochrophyta</taxon>
        <taxon>Bolidophyceae</taxon>
        <taxon>Parmales</taxon>
        <taxon>Triparmaceae</taxon>
        <taxon>Triparma</taxon>
    </lineage>
</organism>
<dbReference type="GO" id="GO:0005794">
    <property type="term" value="C:Golgi apparatus"/>
    <property type="evidence" value="ECO:0007669"/>
    <property type="project" value="UniProtKB-SubCell"/>
</dbReference>
<evidence type="ECO:0000313" key="10">
    <source>
        <dbReference type="Proteomes" id="UP001165082"/>
    </source>
</evidence>
<keyword evidence="7 8" id="KW-0333">Golgi apparatus</keyword>
<dbReference type="OrthoDB" id="10262857at2759"/>
<evidence type="ECO:0000256" key="3">
    <source>
        <dbReference type="ARBA" id="ARBA00006218"/>
    </source>
</evidence>
<evidence type="ECO:0000313" key="9">
    <source>
        <dbReference type="EMBL" id="GMH53900.1"/>
    </source>
</evidence>
<dbReference type="GO" id="GO:0005783">
    <property type="term" value="C:endoplasmic reticulum"/>
    <property type="evidence" value="ECO:0007669"/>
    <property type="project" value="UniProtKB-SubCell"/>
</dbReference>
<dbReference type="Proteomes" id="UP001165082">
    <property type="component" value="Unassembled WGS sequence"/>
</dbReference>
<evidence type="ECO:0000256" key="8">
    <source>
        <dbReference type="PIRNR" id="PIRNR018293"/>
    </source>
</evidence>
<dbReference type="CDD" id="cd14942">
    <property type="entry name" value="TRAPPC3_bet3"/>
    <property type="match status" value="1"/>
</dbReference>
<keyword evidence="6 8" id="KW-0931">ER-Golgi transport</keyword>
<dbReference type="EMBL" id="BRXZ01003388">
    <property type="protein sequence ID" value="GMH53900.1"/>
    <property type="molecule type" value="Genomic_DNA"/>
</dbReference>
<dbReference type="AlphaFoldDB" id="A0A9W7DTQ1"/>
<evidence type="ECO:0000256" key="2">
    <source>
        <dbReference type="ARBA" id="ARBA00004240"/>
    </source>
</evidence>
<keyword evidence="4 8" id="KW-0813">Transport</keyword>
<name>A0A9W7DTQ1_9STRA</name>
<comment type="caution">
    <text evidence="9">The sequence shown here is derived from an EMBL/GenBank/DDBJ whole genome shotgun (WGS) entry which is preliminary data.</text>
</comment>
<sequence length="191" mass="21287">MSKVPLSRTGDIVWSRTPKTNSELFTLTYGVLVAQLLRDFEKVEEVNKELRRMGRNIGVRLIDEYLSKVSLASPTTPPCSTFHQTGDSIAKIGFKMFLGISCDISYPSPTTFVLTVHSNPLSTFVEIPPSREGLSYCEIMNGVIEGSLGAVSLRVESRFRKQIEKGDDVTTIEVEMMERIKDGVGEGYKDE</sequence>
<comment type="similarity">
    <text evidence="3 8">Belongs to the TRAPP small subunits family. BET3 subfamily.</text>
</comment>
<comment type="function">
    <text evidence="8">May play a role in vesicular transport from endoplasmic reticulum to Golgi.</text>
</comment>
<comment type="subcellular location">
    <subcellularLocation>
        <location evidence="2">Endoplasmic reticulum</location>
    </subcellularLocation>
    <subcellularLocation>
        <location evidence="1 8">Golgi apparatus</location>
        <location evidence="1 8">cis-Golgi network</location>
    </subcellularLocation>
</comment>
<dbReference type="Pfam" id="PF04051">
    <property type="entry name" value="TRAPP"/>
    <property type="match status" value="1"/>
</dbReference>
<dbReference type="GO" id="GO:0048193">
    <property type="term" value="P:Golgi vesicle transport"/>
    <property type="evidence" value="ECO:0007669"/>
    <property type="project" value="InterPro"/>
</dbReference>
<accession>A0A9W7DTQ1</accession>
<comment type="subunit">
    <text evidence="8">Homodimer.</text>
</comment>
<dbReference type="GO" id="GO:0030008">
    <property type="term" value="C:TRAPP complex"/>
    <property type="evidence" value="ECO:0007669"/>
    <property type="project" value="InterPro"/>
</dbReference>
<evidence type="ECO:0000256" key="4">
    <source>
        <dbReference type="ARBA" id="ARBA00022448"/>
    </source>
</evidence>
<proteinExistence type="inferred from homology"/>
<reference evidence="9" key="1">
    <citation type="submission" date="2022-07" db="EMBL/GenBank/DDBJ databases">
        <title>Genome analysis of Parmales, a sister group of diatoms, reveals the evolutionary specialization of diatoms from phago-mixotrophs to photoautotrophs.</title>
        <authorList>
            <person name="Ban H."/>
            <person name="Sato S."/>
            <person name="Yoshikawa S."/>
            <person name="Kazumasa Y."/>
            <person name="Nakamura Y."/>
            <person name="Ichinomiya M."/>
            <person name="Saitoh K."/>
            <person name="Sato N."/>
            <person name="Blanc-Mathieu R."/>
            <person name="Endo H."/>
            <person name="Kuwata A."/>
            <person name="Ogata H."/>
        </authorList>
    </citation>
    <scope>NUCLEOTIDE SEQUENCE</scope>
</reference>
<protein>
    <recommendedName>
        <fullName evidence="8">Trafficking protein particle complex subunit</fullName>
    </recommendedName>
</protein>
<dbReference type="InterPro" id="IPR024096">
    <property type="entry name" value="NO_sig/Golgi_transp_ligand-bd"/>
</dbReference>
<dbReference type="InterPro" id="IPR016721">
    <property type="entry name" value="Bet3"/>
</dbReference>
<gene>
    <name evidence="9" type="ORF">TrRE_jg6913</name>
</gene>